<evidence type="ECO:0000313" key="3">
    <source>
        <dbReference type="Proteomes" id="UP000178098"/>
    </source>
</evidence>
<dbReference type="Proteomes" id="UP000178098">
    <property type="component" value="Unassembled WGS sequence"/>
</dbReference>
<sequence length="207" mass="23439">MADNFSELSDIESPVGKPTAEGPSLTYVREVMPINQFHGVRQADDLDDLVELPMLGACKNCFAKGIKTVSSSANQGDVERGGPAYFYIDCDRLTPANRVLALQIGGKVHFDIYEISIFFDFALEEDTTIAAMEQASCAIVAQLTNQEPKDYPYTLEELQKLFENYQKNLPADEVEREEFERSIGTIFDSLEEYLELMDEREGFYYRP</sequence>
<dbReference type="AlphaFoldDB" id="A0A1F7HKY6"/>
<organism evidence="2 3">
    <name type="scientific">Candidatus Roizmanbacteria bacterium RIFCSPHIGHO2_02_FULL_43_11</name>
    <dbReference type="NCBI Taxonomy" id="1802043"/>
    <lineage>
        <taxon>Bacteria</taxon>
        <taxon>Candidatus Roizmaniibacteriota</taxon>
    </lineage>
</organism>
<feature type="region of interest" description="Disordered" evidence="1">
    <location>
        <begin position="1"/>
        <end position="22"/>
    </location>
</feature>
<name>A0A1F7HKY6_9BACT</name>
<reference evidence="2 3" key="1">
    <citation type="journal article" date="2016" name="Nat. Commun.">
        <title>Thousands of microbial genomes shed light on interconnected biogeochemical processes in an aquifer system.</title>
        <authorList>
            <person name="Anantharaman K."/>
            <person name="Brown C.T."/>
            <person name="Hug L.A."/>
            <person name="Sharon I."/>
            <person name="Castelle C.J."/>
            <person name="Probst A.J."/>
            <person name="Thomas B.C."/>
            <person name="Singh A."/>
            <person name="Wilkins M.J."/>
            <person name="Karaoz U."/>
            <person name="Brodie E.L."/>
            <person name="Williams K.H."/>
            <person name="Hubbard S.S."/>
            <person name="Banfield J.F."/>
        </authorList>
    </citation>
    <scope>NUCLEOTIDE SEQUENCE [LARGE SCALE GENOMIC DNA]</scope>
</reference>
<protein>
    <submittedName>
        <fullName evidence="2">Uncharacterized protein</fullName>
    </submittedName>
</protein>
<evidence type="ECO:0000313" key="2">
    <source>
        <dbReference type="EMBL" id="OGK31877.1"/>
    </source>
</evidence>
<accession>A0A1F7HKY6</accession>
<evidence type="ECO:0000256" key="1">
    <source>
        <dbReference type="SAM" id="MobiDB-lite"/>
    </source>
</evidence>
<gene>
    <name evidence="2" type="ORF">A3D08_02680</name>
</gene>
<proteinExistence type="predicted"/>
<comment type="caution">
    <text evidence="2">The sequence shown here is derived from an EMBL/GenBank/DDBJ whole genome shotgun (WGS) entry which is preliminary data.</text>
</comment>
<dbReference type="EMBL" id="MFZT01000006">
    <property type="protein sequence ID" value="OGK31877.1"/>
    <property type="molecule type" value="Genomic_DNA"/>
</dbReference>